<name>A0A841EKK9_9BACT</name>
<keyword evidence="3" id="KW-1185">Reference proteome</keyword>
<evidence type="ECO:0000313" key="2">
    <source>
        <dbReference type="EMBL" id="MBB6004092.1"/>
    </source>
</evidence>
<proteinExistence type="predicted"/>
<dbReference type="RefSeq" id="WP_184134886.1">
    <property type="nucleotide sequence ID" value="NZ_JACHKT010000019.1"/>
</dbReference>
<feature type="signal peptide" evidence="1">
    <location>
        <begin position="1"/>
        <end position="20"/>
    </location>
</feature>
<gene>
    <name evidence="2" type="ORF">HNP25_002754</name>
</gene>
<dbReference type="Proteomes" id="UP000524404">
    <property type="component" value="Unassembled WGS sequence"/>
</dbReference>
<reference evidence="2 3" key="1">
    <citation type="submission" date="2020-08" db="EMBL/GenBank/DDBJ databases">
        <title>Functional genomics of gut bacteria from endangered species of beetles.</title>
        <authorList>
            <person name="Carlos-Shanley C."/>
        </authorList>
    </citation>
    <scope>NUCLEOTIDE SEQUENCE [LARGE SCALE GENOMIC DNA]</scope>
    <source>
        <strain evidence="2 3">S00070</strain>
    </source>
</reference>
<organism evidence="2 3">
    <name type="scientific">Arcicella rosea</name>
    <dbReference type="NCBI Taxonomy" id="502909"/>
    <lineage>
        <taxon>Bacteria</taxon>
        <taxon>Pseudomonadati</taxon>
        <taxon>Bacteroidota</taxon>
        <taxon>Cytophagia</taxon>
        <taxon>Cytophagales</taxon>
        <taxon>Flectobacillaceae</taxon>
        <taxon>Arcicella</taxon>
    </lineage>
</organism>
<protein>
    <submittedName>
        <fullName evidence="2">Uncharacterized protein</fullName>
    </submittedName>
</protein>
<feature type="chain" id="PRO_5032679099" evidence="1">
    <location>
        <begin position="21"/>
        <end position="531"/>
    </location>
</feature>
<evidence type="ECO:0000256" key="1">
    <source>
        <dbReference type="SAM" id="SignalP"/>
    </source>
</evidence>
<dbReference type="AlphaFoldDB" id="A0A841EKK9"/>
<evidence type="ECO:0000313" key="3">
    <source>
        <dbReference type="Proteomes" id="UP000524404"/>
    </source>
</evidence>
<accession>A0A841EKK9</accession>
<dbReference type="EMBL" id="JACHKT010000019">
    <property type="protein sequence ID" value="MBB6004092.1"/>
    <property type="molecule type" value="Genomic_DNA"/>
</dbReference>
<sequence>MKKYINYAILIFAAITISYSCTPPLEGVQFKFPDAVTGSSIIVQYSQANNNIGEVPNTMSVRIGGKDSSKVVDSFNKKVYKPKNGIMILALKPGTVVSPSAPIKFSIITESEGYLKEITPVEITSNDEQKIVIKVTKIATPPAGITVIQKAEDADNTGKTTKVIQITTPALAGSSHTATLSINGGITIKDAAGIPVAGKLNVVLIQVDPKKSSVIVNKQQAGMKVVDKNDNVIPNFSINPISAVSAEISNESSQKVKTFSAPIEIKFQFGVGTKNSAGQDIKEGDVLSFASYDEDTKTLKYEGTSTVKRNGNLLEFVASVNHLTEFYCGDLLSECSSLKLNVLNDPLYVGETIHTTVVDNSGRVLFNESHGLGTTLNCKLFVQGQIGGNTPTSSDITVTTKSITGKTLFTKTLNVSCANVNAVTNVDVALVSPINYVKITITPKCDNGFAFKIGDVQAAADLKDGKGYTSIGVLKSTADNKLVAQTTLLNRGEKYNFMFNLGGIWYYQNDLWIDNTATLNSTFSLPSFLCK</sequence>
<dbReference type="PROSITE" id="PS51257">
    <property type="entry name" value="PROKAR_LIPOPROTEIN"/>
    <property type="match status" value="1"/>
</dbReference>
<keyword evidence="1" id="KW-0732">Signal</keyword>
<comment type="caution">
    <text evidence="2">The sequence shown here is derived from an EMBL/GenBank/DDBJ whole genome shotgun (WGS) entry which is preliminary data.</text>
</comment>